<dbReference type="PANTHER" id="PTHR30408:SF12">
    <property type="entry name" value="TYPE I RESTRICTION ENZYME MJAVIII SPECIFICITY SUBUNIT"/>
    <property type="match status" value="1"/>
</dbReference>
<evidence type="ECO:0000256" key="2">
    <source>
        <dbReference type="ARBA" id="ARBA00022747"/>
    </source>
</evidence>
<comment type="similarity">
    <text evidence="1">Belongs to the type-I restriction system S methylase family.</text>
</comment>
<dbReference type="CDD" id="cd17524">
    <property type="entry name" value="RMtype1_S_EcoUTORF5051P-TRD2-CR2_like"/>
    <property type="match status" value="1"/>
</dbReference>
<keyword evidence="3" id="KW-0238">DNA-binding</keyword>
<evidence type="ECO:0000256" key="1">
    <source>
        <dbReference type="ARBA" id="ARBA00010923"/>
    </source>
</evidence>
<dbReference type="GO" id="GO:0009307">
    <property type="term" value="P:DNA restriction-modification system"/>
    <property type="evidence" value="ECO:0007669"/>
    <property type="project" value="UniProtKB-KW"/>
</dbReference>
<evidence type="ECO:0000313" key="5">
    <source>
        <dbReference type="EMBL" id="SDU40897.1"/>
    </source>
</evidence>
<evidence type="ECO:0000256" key="3">
    <source>
        <dbReference type="ARBA" id="ARBA00023125"/>
    </source>
</evidence>
<dbReference type="PANTHER" id="PTHR30408">
    <property type="entry name" value="TYPE-1 RESTRICTION ENZYME ECOKI SPECIFICITY PROTEIN"/>
    <property type="match status" value="1"/>
</dbReference>
<dbReference type="Proteomes" id="UP000199608">
    <property type="component" value="Unassembled WGS sequence"/>
</dbReference>
<dbReference type="CDD" id="cd17273">
    <property type="entry name" value="RMtype1_S_EcoJA69PI-TRD1-CR1_like"/>
    <property type="match status" value="1"/>
</dbReference>
<dbReference type="Pfam" id="PF01420">
    <property type="entry name" value="Methylase_S"/>
    <property type="match status" value="2"/>
</dbReference>
<dbReference type="Gene3D" id="3.90.220.20">
    <property type="entry name" value="DNA methylase specificity domains"/>
    <property type="match status" value="2"/>
</dbReference>
<keyword evidence="6" id="KW-1185">Reference proteome</keyword>
<dbReference type="AlphaFoldDB" id="A0A1H2I9S5"/>
<feature type="domain" description="Type I restriction modification DNA specificity" evidence="4">
    <location>
        <begin position="7"/>
        <end position="185"/>
    </location>
</feature>
<dbReference type="EMBL" id="FNLL01000008">
    <property type="protein sequence ID" value="SDU40897.1"/>
    <property type="molecule type" value="Genomic_DNA"/>
</dbReference>
<dbReference type="InterPro" id="IPR044946">
    <property type="entry name" value="Restrct_endonuc_typeI_TRD_sf"/>
</dbReference>
<dbReference type="SUPFAM" id="SSF116734">
    <property type="entry name" value="DNA methylase specificity domain"/>
    <property type="match status" value="2"/>
</dbReference>
<evidence type="ECO:0000259" key="4">
    <source>
        <dbReference type="Pfam" id="PF01420"/>
    </source>
</evidence>
<gene>
    <name evidence="5" type="ORF">SAMN04487931_10821</name>
</gene>
<dbReference type="GO" id="GO:0003677">
    <property type="term" value="F:DNA binding"/>
    <property type="evidence" value="ECO:0007669"/>
    <property type="project" value="UniProtKB-KW"/>
</dbReference>
<name>A0A1H2I9S5_9BACT</name>
<dbReference type="InterPro" id="IPR052021">
    <property type="entry name" value="Type-I_RS_S_subunit"/>
</dbReference>
<sequence length="547" mass="62249">MPLIEYPRLWKEVALSEVCKIVGGGTPSRSKKKYFIGNIPWVTPTDVTNIEGLFIENSAENISEEGLKNSSAKLLPAGAVLMTSRATIGNAVIALKPMATNQGFANFICNSELLSNEFLAIWLNAIKKFLISRAWGTTFKEISKSTLATIKIPLPPLLEQEKIVGLSKQVDAFVKLKNDRNTSLKKITASLFWNFFGNYFNHDGIKNEVRLGQYIKETQYGSSDSVAEYGDIPVFRMSNITLDGWIDIEKLKYFDKPEDENKPYNLKKGDLLFNRTNSKELVGKTCLLEKDYKNFSFASYLIRVRLKEGLLPEYVWALLNSEYGKKKLFNMAKQAGNMANINATELGSLALPKPDMKLQIRFANAIDEIRKIRAKTLKNISIFDLLKKTMLHHAFSGELTRNWRSNNQAELRSAAEQRDEALGISKKIITKELSIPEERPWLSRKKRHWLMDQLSDFQGFVYKALREWKGTLIPSEDLESFREQSFPIEHLEDADDKILRALNQLAGLGLIAKISLNNHEGEYVTGFRGFREEELCQVADRHYLAKG</sequence>
<protein>
    <submittedName>
        <fullName evidence="5">Type I restriction enzyme, S subunit</fullName>
    </submittedName>
</protein>
<feature type="domain" description="Type I restriction modification DNA specificity" evidence="4">
    <location>
        <begin position="219"/>
        <end position="371"/>
    </location>
</feature>
<keyword evidence="2" id="KW-0680">Restriction system</keyword>
<reference evidence="6" key="1">
    <citation type="submission" date="2016-10" db="EMBL/GenBank/DDBJ databases">
        <authorList>
            <person name="Varghese N."/>
            <person name="Submissions S."/>
        </authorList>
    </citation>
    <scope>NUCLEOTIDE SEQUENCE [LARGE SCALE GENOMIC DNA]</scope>
    <source>
        <strain evidence="6">DSM 3384</strain>
    </source>
</reference>
<proteinExistence type="inferred from homology"/>
<dbReference type="RefSeq" id="WP_092235199.1">
    <property type="nucleotide sequence ID" value="NZ_FNLL01000008.1"/>
</dbReference>
<evidence type="ECO:0000313" key="6">
    <source>
        <dbReference type="Proteomes" id="UP000199608"/>
    </source>
</evidence>
<accession>A0A1H2I9S5</accession>
<organism evidence="5 6">
    <name type="scientific">Desulfobacula phenolica</name>
    <dbReference type="NCBI Taxonomy" id="90732"/>
    <lineage>
        <taxon>Bacteria</taxon>
        <taxon>Pseudomonadati</taxon>
        <taxon>Thermodesulfobacteriota</taxon>
        <taxon>Desulfobacteria</taxon>
        <taxon>Desulfobacterales</taxon>
        <taxon>Desulfobacteraceae</taxon>
        <taxon>Desulfobacula</taxon>
    </lineage>
</organism>
<dbReference type="InterPro" id="IPR000055">
    <property type="entry name" value="Restrct_endonuc_typeI_TRD"/>
</dbReference>